<dbReference type="AlphaFoldDB" id="A0AAN9MH24"/>
<dbReference type="EMBL" id="JAYMYR010000007">
    <property type="protein sequence ID" value="KAK7354449.1"/>
    <property type="molecule type" value="Genomic_DNA"/>
</dbReference>
<evidence type="ECO:0000313" key="1">
    <source>
        <dbReference type="EMBL" id="KAK7354449.1"/>
    </source>
</evidence>
<reference evidence="1 2" key="1">
    <citation type="submission" date="2024-01" db="EMBL/GenBank/DDBJ databases">
        <title>The genomes of 5 underutilized Papilionoideae crops provide insights into root nodulation and disease resistanc.</title>
        <authorList>
            <person name="Jiang F."/>
        </authorList>
    </citation>
    <scope>NUCLEOTIDE SEQUENCE [LARGE SCALE GENOMIC DNA]</scope>
    <source>
        <strain evidence="1">JINMINGXINNONG_FW02</strain>
        <tissue evidence="1">Leaves</tissue>
    </source>
</reference>
<comment type="caution">
    <text evidence="1">The sequence shown here is derived from an EMBL/GenBank/DDBJ whole genome shotgun (WGS) entry which is preliminary data.</text>
</comment>
<keyword evidence="2" id="KW-1185">Reference proteome</keyword>
<dbReference type="Proteomes" id="UP001374584">
    <property type="component" value="Unassembled WGS sequence"/>
</dbReference>
<evidence type="ECO:0000313" key="2">
    <source>
        <dbReference type="Proteomes" id="UP001374584"/>
    </source>
</evidence>
<accession>A0AAN9MH24</accession>
<proteinExistence type="predicted"/>
<name>A0AAN9MH24_PHACN</name>
<sequence length="156" mass="18034">MSGAEGEAYGKKMREEEYSIAPPYFSGAQSLLLTHLELIAPDYSSRTRSLKEPSLVGAFLHRFFYASPTFIPFFFRFKPAKPNTNEKKNRNPIFNSFPYQREEKIFNQRLLVSPEASFDFPLSLRNFPFLGLQIMESSFDPTVNDSPTSFLLNRRD</sequence>
<protein>
    <submittedName>
        <fullName evidence="1">Uncharacterized protein</fullName>
    </submittedName>
</protein>
<organism evidence="1 2">
    <name type="scientific">Phaseolus coccineus</name>
    <name type="common">Scarlet runner bean</name>
    <name type="synonym">Phaseolus multiflorus</name>
    <dbReference type="NCBI Taxonomy" id="3886"/>
    <lineage>
        <taxon>Eukaryota</taxon>
        <taxon>Viridiplantae</taxon>
        <taxon>Streptophyta</taxon>
        <taxon>Embryophyta</taxon>
        <taxon>Tracheophyta</taxon>
        <taxon>Spermatophyta</taxon>
        <taxon>Magnoliopsida</taxon>
        <taxon>eudicotyledons</taxon>
        <taxon>Gunneridae</taxon>
        <taxon>Pentapetalae</taxon>
        <taxon>rosids</taxon>
        <taxon>fabids</taxon>
        <taxon>Fabales</taxon>
        <taxon>Fabaceae</taxon>
        <taxon>Papilionoideae</taxon>
        <taxon>50 kb inversion clade</taxon>
        <taxon>NPAAA clade</taxon>
        <taxon>indigoferoid/millettioid clade</taxon>
        <taxon>Phaseoleae</taxon>
        <taxon>Phaseolus</taxon>
    </lineage>
</organism>
<gene>
    <name evidence="1" type="ORF">VNO80_19913</name>
</gene>